<proteinExistence type="predicted"/>
<dbReference type="AlphaFoldDB" id="A0A097ST91"/>
<reference evidence="1 2" key="1">
    <citation type="journal article" date="2014" name="PLoS ONE">
        <title>An emerging Mycoplasma associated with trichomoniasis, vaginal infection and disease.</title>
        <authorList>
            <consortium name="Vaginal Microbiome Consortium"/>
            <person name="Fettweis J.M."/>
            <person name="Serrano M.G."/>
            <person name="Huang B."/>
            <person name="Brooks J.P."/>
            <person name="Glascock A.L."/>
            <person name="Sheth N.U."/>
            <person name="Strauss J.F.III."/>
            <person name="Jefferson K.K."/>
            <person name="Buck G.A."/>
        </authorList>
    </citation>
    <scope>NUCLEOTIDE SEQUENCE [LARGE SCALE GENOMIC DNA]</scope>
    <source>
        <strain evidence="1 2">VCU_M1</strain>
    </source>
</reference>
<gene>
    <name evidence="1" type="ORF">MGM1_4260</name>
</gene>
<dbReference type="KEGG" id="mgj:MGM1_4260"/>
<sequence length="173" mass="19940">MGNEQVYVNGYSTINLNDHLAFDTGKITNPSYINNHINYNLYKDDELLNQTDIDNLLITFDNKTGIITFHAKTAYHIDKLSIKAHDDLYDLNSQATNQFNISVVNHTSIKIENISDRQFIKNFEADHISGYSFTSENLIKYIKYDNGIFINETDALNITFVIIQNDKDITNNY</sequence>
<accession>A0A097ST91</accession>
<protein>
    <submittedName>
        <fullName evidence="1">Uncharacterized protein</fullName>
    </submittedName>
</protein>
<dbReference type="Proteomes" id="UP000030066">
    <property type="component" value="Chromosome"/>
</dbReference>
<name>A0A097ST91_9BACT</name>
<evidence type="ECO:0000313" key="1">
    <source>
        <dbReference type="EMBL" id="AIV03792.1"/>
    </source>
</evidence>
<dbReference type="EMBL" id="CP007711">
    <property type="protein sequence ID" value="AIV03792.1"/>
    <property type="molecule type" value="Genomic_DNA"/>
</dbReference>
<organism evidence="1 2">
    <name type="scientific">Candidatus Malacoplasma girerdii</name>
    <dbReference type="NCBI Taxonomy" id="1318617"/>
    <lineage>
        <taxon>Bacteria</taxon>
        <taxon>Bacillati</taxon>
        <taxon>Mycoplasmatota</taxon>
        <taxon>Mycoplasmoidales</taxon>
        <taxon>Mycoplasmoidaceae</taxon>
        <taxon>Malacoplasma</taxon>
    </lineage>
</organism>
<dbReference type="STRING" id="1318617.MGM1_4260"/>
<evidence type="ECO:0000313" key="2">
    <source>
        <dbReference type="Proteomes" id="UP000030066"/>
    </source>
</evidence>
<keyword evidence="2" id="KW-1185">Reference proteome</keyword>
<dbReference type="HOGENOM" id="CLU_1544819_0_0_14"/>